<evidence type="ECO:0000256" key="9">
    <source>
        <dbReference type="ARBA" id="ARBA00035207"/>
    </source>
</evidence>
<comment type="similarity">
    <text evidence="2 10 11">Belongs to the universal ribosomal protein uL22 family.</text>
</comment>
<comment type="function">
    <text evidence="10 13">This protein binds specifically to 23S rRNA; its binding is stimulated by other ribosomal proteins, e.g., L4, L17, and L20. It is important during the early stages of 50S assembly. It makes multiple contacts with different domains of the 23S rRNA in the assembled 50S subunit and ribosome.</text>
</comment>
<evidence type="ECO:0000313" key="15">
    <source>
        <dbReference type="Proteomes" id="UP000267250"/>
    </source>
</evidence>
<comment type="function">
    <text evidence="8">This protein binds specifically to 23S rRNA; its binding is stimulated by other ribosomal proteins, e.g. L4, L17, and L20. It is important during the early stages of 50S assembly. It makes multiple contacts with different domains of the 23S rRNA in the assembled 50S subunit and ribosome.</text>
</comment>
<dbReference type="GO" id="GO:0003735">
    <property type="term" value="F:structural constituent of ribosome"/>
    <property type="evidence" value="ECO:0007669"/>
    <property type="project" value="InterPro"/>
</dbReference>
<keyword evidence="15" id="KW-1185">Reference proteome</keyword>
<dbReference type="InterPro" id="IPR047867">
    <property type="entry name" value="Ribosomal_uL22_bac/org-type"/>
</dbReference>
<dbReference type="InterPro" id="IPR001063">
    <property type="entry name" value="Ribosomal_uL22"/>
</dbReference>
<name>A0A3Q9HSL0_9FIRM</name>
<evidence type="ECO:0000256" key="3">
    <source>
        <dbReference type="ARBA" id="ARBA00011838"/>
    </source>
</evidence>
<dbReference type="EMBL" id="CP016379">
    <property type="protein sequence ID" value="AZR74723.1"/>
    <property type="molecule type" value="Genomic_DNA"/>
</dbReference>
<dbReference type="PANTHER" id="PTHR13501">
    <property type="entry name" value="CHLOROPLAST 50S RIBOSOMAL PROTEIN L22-RELATED"/>
    <property type="match status" value="1"/>
</dbReference>
<evidence type="ECO:0000256" key="6">
    <source>
        <dbReference type="ARBA" id="ARBA00022980"/>
    </source>
</evidence>
<keyword evidence="6 10" id="KW-0689">Ribosomal protein</keyword>
<evidence type="ECO:0000256" key="12">
    <source>
        <dbReference type="RuleBase" id="RU004006"/>
    </source>
</evidence>
<evidence type="ECO:0000256" key="13">
    <source>
        <dbReference type="RuleBase" id="RU004008"/>
    </source>
</evidence>
<dbReference type="SUPFAM" id="SSF54843">
    <property type="entry name" value="Ribosomal protein L22"/>
    <property type="match status" value="1"/>
</dbReference>
<organism evidence="14 15">
    <name type="scientific">Anoxybacter fermentans</name>
    <dbReference type="NCBI Taxonomy" id="1323375"/>
    <lineage>
        <taxon>Bacteria</taxon>
        <taxon>Bacillati</taxon>
        <taxon>Bacillota</taxon>
        <taxon>Clostridia</taxon>
        <taxon>Halanaerobiales</taxon>
        <taxon>Anoxybacter</taxon>
    </lineage>
</organism>
<protein>
    <recommendedName>
        <fullName evidence="9 10">Large ribosomal subunit protein uL22</fullName>
    </recommendedName>
</protein>
<evidence type="ECO:0000256" key="7">
    <source>
        <dbReference type="ARBA" id="ARBA00023274"/>
    </source>
</evidence>
<dbReference type="Gene3D" id="3.90.470.10">
    <property type="entry name" value="Ribosomal protein L22/L17"/>
    <property type="match status" value="1"/>
</dbReference>
<evidence type="ECO:0000256" key="1">
    <source>
        <dbReference type="ARBA" id="ARBA00003478"/>
    </source>
</evidence>
<dbReference type="Pfam" id="PF00237">
    <property type="entry name" value="Ribosomal_L22"/>
    <property type="match status" value="1"/>
</dbReference>
<evidence type="ECO:0000256" key="2">
    <source>
        <dbReference type="ARBA" id="ARBA00009451"/>
    </source>
</evidence>
<dbReference type="NCBIfam" id="TIGR01044">
    <property type="entry name" value="rplV_bact"/>
    <property type="match status" value="1"/>
</dbReference>
<keyword evidence="7 10" id="KW-0687">Ribonucleoprotein</keyword>
<accession>A0A3Q9HSL0</accession>
<dbReference type="HAMAP" id="MF_01331_B">
    <property type="entry name" value="Ribosomal_uL22_B"/>
    <property type="match status" value="1"/>
</dbReference>
<evidence type="ECO:0000256" key="10">
    <source>
        <dbReference type="HAMAP-Rule" id="MF_01331"/>
    </source>
</evidence>
<dbReference type="KEGG" id="aft:BBF96_15895"/>
<dbReference type="CDD" id="cd00336">
    <property type="entry name" value="Ribosomal_L22"/>
    <property type="match status" value="1"/>
</dbReference>
<keyword evidence="5 10" id="KW-0694">RNA-binding</keyword>
<dbReference type="FunFam" id="3.90.470.10:FF:000011">
    <property type="entry name" value="50S ribosomal protein L22"/>
    <property type="match status" value="1"/>
</dbReference>
<proteinExistence type="inferred from homology"/>
<dbReference type="GO" id="GO:0022625">
    <property type="term" value="C:cytosolic large ribosomal subunit"/>
    <property type="evidence" value="ECO:0007669"/>
    <property type="project" value="TreeGrafter"/>
</dbReference>
<dbReference type="OrthoDB" id="9805969at2"/>
<dbReference type="GO" id="GO:0019843">
    <property type="term" value="F:rRNA binding"/>
    <property type="evidence" value="ECO:0007669"/>
    <property type="project" value="UniProtKB-UniRule"/>
</dbReference>
<comment type="subunit">
    <text evidence="3 10 12">Part of the 50S ribosomal subunit.</text>
</comment>
<dbReference type="GO" id="GO:0006412">
    <property type="term" value="P:translation"/>
    <property type="evidence" value="ECO:0007669"/>
    <property type="project" value="UniProtKB-UniRule"/>
</dbReference>
<sequence>MEARAVARYVRISPRKARQVIDLIRGKDVGEALGILKNTPKKAARIIEKVLNSAVANAENNHDMVVEDLYVSKAYVDEGPTLKRYRPRAMGMATLIRKRTSHITIVVSEREG</sequence>
<comment type="function">
    <text evidence="1 10">The globular domain of the protein is located near the polypeptide exit tunnel on the outside of the subunit, while an extended beta-hairpin is found that lines the wall of the exit tunnel in the center of the 70S ribosome.</text>
</comment>
<gene>
    <name evidence="10" type="primary">rplV</name>
    <name evidence="14" type="ORF">BBF96_15895</name>
</gene>
<dbReference type="InterPro" id="IPR005727">
    <property type="entry name" value="Ribosomal_uL22_bac/chlpt-type"/>
</dbReference>
<evidence type="ECO:0000256" key="8">
    <source>
        <dbReference type="ARBA" id="ARBA00025084"/>
    </source>
</evidence>
<dbReference type="RefSeq" id="WP_127018091.1">
    <property type="nucleotide sequence ID" value="NZ_CP016379.1"/>
</dbReference>
<dbReference type="AlphaFoldDB" id="A0A3Q9HSL0"/>
<reference evidence="14 15" key="1">
    <citation type="submission" date="2016-07" db="EMBL/GenBank/DDBJ databases">
        <title>Genome and transcriptome analysis of iron-reducing fermentative bacteria Anoxybacter fermentans.</title>
        <authorList>
            <person name="Zeng X."/>
            <person name="Shao Z."/>
        </authorList>
    </citation>
    <scope>NUCLEOTIDE SEQUENCE [LARGE SCALE GENOMIC DNA]</scope>
    <source>
        <strain evidence="14 15">DY22613</strain>
    </source>
</reference>
<keyword evidence="4 10" id="KW-0699">rRNA-binding</keyword>
<dbReference type="InterPro" id="IPR036394">
    <property type="entry name" value="Ribosomal_uL22_sf"/>
</dbReference>
<evidence type="ECO:0000313" key="14">
    <source>
        <dbReference type="EMBL" id="AZR74723.1"/>
    </source>
</evidence>
<dbReference type="Proteomes" id="UP000267250">
    <property type="component" value="Chromosome"/>
</dbReference>
<evidence type="ECO:0000256" key="11">
    <source>
        <dbReference type="RuleBase" id="RU004005"/>
    </source>
</evidence>
<evidence type="ECO:0000256" key="5">
    <source>
        <dbReference type="ARBA" id="ARBA00022884"/>
    </source>
</evidence>
<dbReference type="PANTHER" id="PTHR13501:SF8">
    <property type="entry name" value="LARGE RIBOSOMAL SUBUNIT PROTEIN UL22M"/>
    <property type="match status" value="1"/>
</dbReference>
<evidence type="ECO:0000256" key="4">
    <source>
        <dbReference type="ARBA" id="ARBA00022730"/>
    </source>
</evidence>